<keyword evidence="1" id="KW-0812">Transmembrane</keyword>
<sequence>MKSMSQYGNETMCQFKKLPRRHGEHGAKSDKEHRYAINLEVFSVVLYGLCVSVVRLLLSKSTKGIVEIS</sequence>
<name>A0A1G6R7X0_9BACT</name>
<organism evidence="2 3">
    <name type="scientific">Williamwhitmania taraxaci</name>
    <dbReference type="NCBI Taxonomy" id="1640674"/>
    <lineage>
        <taxon>Bacteria</taxon>
        <taxon>Pseudomonadati</taxon>
        <taxon>Bacteroidota</taxon>
        <taxon>Bacteroidia</taxon>
        <taxon>Bacteroidales</taxon>
        <taxon>Williamwhitmaniaceae</taxon>
        <taxon>Williamwhitmania</taxon>
    </lineage>
</organism>
<keyword evidence="3" id="KW-1185">Reference proteome</keyword>
<evidence type="ECO:0000256" key="1">
    <source>
        <dbReference type="SAM" id="Phobius"/>
    </source>
</evidence>
<dbReference type="AlphaFoldDB" id="A0A1G6R7X0"/>
<dbReference type="EMBL" id="FMYP01000071">
    <property type="protein sequence ID" value="SDD00729.1"/>
    <property type="molecule type" value="Genomic_DNA"/>
</dbReference>
<keyword evidence="1" id="KW-1133">Transmembrane helix</keyword>
<reference evidence="2 3" key="1">
    <citation type="submission" date="2016-09" db="EMBL/GenBank/DDBJ databases">
        <authorList>
            <person name="Capua I."/>
            <person name="De Benedictis P."/>
            <person name="Joannis T."/>
            <person name="Lombin L.H."/>
            <person name="Cattoli G."/>
        </authorList>
    </citation>
    <scope>NUCLEOTIDE SEQUENCE [LARGE SCALE GENOMIC DNA]</scope>
    <source>
        <strain evidence="2 3">A7P-90m</strain>
    </source>
</reference>
<gene>
    <name evidence="2" type="ORF">SAMN05216323_10713</name>
</gene>
<feature type="transmembrane region" description="Helical" evidence="1">
    <location>
        <begin position="35"/>
        <end position="58"/>
    </location>
</feature>
<protein>
    <submittedName>
        <fullName evidence="2">Uncharacterized protein</fullName>
    </submittedName>
</protein>
<evidence type="ECO:0000313" key="2">
    <source>
        <dbReference type="EMBL" id="SDD00729.1"/>
    </source>
</evidence>
<evidence type="ECO:0000313" key="3">
    <source>
        <dbReference type="Proteomes" id="UP000199452"/>
    </source>
</evidence>
<keyword evidence="1" id="KW-0472">Membrane</keyword>
<dbReference type="Proteomes" id="UP000199452">
    <property type="component" value="Unassembled WGS sequence"/>
</dbReference>
<proteinExistence type="predicted"/>
<accession>A0A1G6R7X0</accession>